<protein>
    <recommendedName>
        <fullName evidence="1">Reverse transcriptase zinc-binding domain-containing protein</fullName>
    </recommendedName>
</protein>
<dbReference type="InterPro" id="IPR026960">
    <property type="entry name" value="RVT-Znf"/>
</dbReference>
<comment type="caution">
    <text evidence="2">The sequence shown here is derived from an EMBL/GenBank/DDBJ whole genome shotgun (WGS) entry which is preliminary data.</text>
</comment>
<keyword evidence="3" id="KW-1185">Reference proteome</keyword>
<gene>
    <name evidence="2" type="ORF">M5K25_016929</name>
</gene>
<dbReference type="EMBL" id="JANQDX010000013">
    <property type="protein sequence ID" value="KAL0913466.1"/>
    <property type="molecule type" value="Genomic_DNA"/>
</dbReference>
<reference evidence="2 3" key="1">
    <citation type="journal article" date="2024" name="Plant Biotechnol. J.">
        <title>Dendrobium thyrsiflorum genome and its molecular insights into genes involved in important horticultural traits.</title>
        <authorList>
            <person name="Chen B."/>
            <person name="Wang J.Y."/>
            <person name="Zheng P.J."/>
            <person name="Li K.L."/>
            <person name="Liang Y.M."/>
            <person name="Chen X.F."/>
            <person name="Zhang C."/>
            <person name="Zhao X."/>
            <person name="He X."/>
            <person name="Zhang G.Q."/>
            <person name="Liu Z.J."/>
            <person name="Xu Q."/>
        </authorList>
    </citation>
    <scope>NUCLEOTIDE SEQUENCE [LARGE SCALE GENOMIC DNA]</scope>
    <source>
        <strain evidence="2">GZMU011</strain>
    </source>
</reference>
<organism evidence="2 3">
    <name type="scientific">Dendrobium thyrsiflorum</name>
    <name type="common">Pinecone-like raceme dendrobium</name>
    <name type="synonym">Orchid</name>
    <dbReference type="NCBI Taxonomy" id="117978"/>
    <lineage>
        <taxon>Eukaryota</taxon>
        <taxon>Viridiplantae</taxon>
        <taxon>Streptophyta</taxon>
        <taxon>Embryophyta</taxon>
        <taxon>Tracheophyta</taxon>
        <taxon>Spermatophyta</taxon>
        <taxon>Magnoliopsida</taxon>
        <taxon>Liliopsida</taxon>
        <taxon>Asparagales</taxon>
        <taxon>Orchidaceae</taxon>
        <taxon>Epidendroideae</taxon>
        <taxon>Malaxideae</taxon>
        <taxon>Dendrobiinae</taxon>
        <taxon>Dendrobium</taxon>
    </lineage>
</organism>
<dbReference type="Proteomes" id="UP001552299">
    <property type="component" value="Unassembled WGS sequence"/>
</dbReference>
<feature type="domain" description="Reverse transcriptase zinc-binding" evidence="1">
    <location>
        <begin position="201"/>
        <end position="271"/>
    </location>
</feature>
<evidence type="ECO:0000259" key="1">
    <source>
        <dbReference type="Pfam" id="PF13966"/>
    </source>
</evidence>
<evidence type="ECO:0000313" key="2">
    <source>
        <dbReference type="EMBL" id="KAL0913466.1"/>
    </source>
</evidence>
<proteinExistence type="predicted"/>
<sequence>MFLDLFFLFGNLNNNDNLLTYPFRSLLLLTLLLIGLGEQLYPKLSIELFLNCAPVPFSWDGLLFYLEVLFSELLASSWFRAKYSSPWKNCPVAASKFWKFICLTATKMLDKFSLYVSSNCNLSMFWDPWFHGKTLADFGLSPLDSSDLAKDYIANQVWVLLALFPEWLGEMVKSIPILEQSVVSWDGSNHPGFKVFSMHYFSNIQPVSWFKYIWHKRNSLRFSSFAWMVVLGKLKTADVLIKRSISAKLECSFCNSSVETHNHLFFTCDYSLIFIGLLCCKLLISSISPLSCLSGKKISIFLVICCSVYYPWLERNCRNFSGSWDNPTSIANVIRNAIRFKVRNWKHYDKLKEKYPGLF</sequence>
<name>A0ABD0UT66_DENTH</name>
<evidence type="ECO:0000313" key="3">
    <source>
        <dbReference type="Proteomes" id="UP001552299"/>
    </source>
</evidence>
<dbReference type="AlphaFoldDB" id="A0ABD0UT66"/>
<dbReference type="Pfam" id="PF13966">
    <property type="entry name" value="zf-RVT"/>
    <property type="match status" value="1"/>
</dbReference>
<accession>A0ABD0UT66</accession>